<dbReference type="OrthoDB" id="1727165at2759"/>
<sequence length="150" mass="17520">MKAPPRRSWANVARTALKGYNLSYIPPTRLNDKLVVNLFEEVLEATDPFWFDCVVRYFVGKKLPYKLIESALKHAWGNKLVDMMANDQGFYFFHILGSDFRRKVLDGGLLTVARVPLILQQWHPLLELKKDHHTSVPVWVRLKNIPYALW</sequence>
<proteinExistence type="predicted"/>
<dbReference type="Pfam" id="PF14111">
    <property type="entry name" value="DUF4283"/>
    <property type="match status" value="1"/>
</dbReference>
<gene>
    <name evidence="2" type="ORF">BT93_L4154</name>
</gene>
<dbReference type="EMBL" id="MU089550">
    <property type="protein sequence ID" value="KAF7851297.1"/>
    <property type="molecule type" value="Genomic_DNA"/>
</dbReference>
<comment type="caution">
    <text evidence="2">The sequence shown here is derived from an EMBL/GenBank/DDBJ whole genome shotgun (WGS) entry which is preliminary data.</text>
</comment>
<dbReference type="Gramene" id="rna-gnl|WGS:JABURB|Cocit.L4154.1">
    <property type="protein sequence ID" value="cds-KAF7851297.1"/>
    <property type="gene ID" value="gene-BT93_L4154"/>
</dbReference>
<keyword evidence="3" id="KW-1185">Reference proteome</keyword>
<accession>A0A8T0CUL3</accession>
<evidence type="ECO:0000259" key="1">
    <source>
        <dbReference type="Pfam" id="PF14111"/>
    </source>
</evidence>
<dbReference type="PANTHER" id="PTHR33233">
    <property type="entry name" value="ENDONUCLEASE/EXONUCLEASE/PHOSPHATASE"/>
    <property type="match status" value="1"/>
</dbReference>
<dbReference type="InterPro" id="IPR025558">
    <property type="entry name" value="DUF4283"/>
</dbReference>
<protein>
    <recommendedName>
        <fullName evidence="1">DUF4283 domain-containing protein</fullName>
    </recommendedName>
</protein>
<dbReference type="Proteomes" id="UP000806378">
    <property type="component" value="Unassembled WGS sequence"/>
</dbReference>
<name>A0A8T0CUL3_CORYI</name>
<feature type="domain" description="DUF4283" evidence="1">
    <location>
        <begin position="50"/>
        <end position="125"/>
    </location>
</feature>
<evidence type="ECO:0000313" key="2">
    <source>
        <dbReference type="EMBL" id="KAF7851297.1"/>
    </source>
</evidence>
<dbReference type="AlphaFoldDB" id="A0A8T0CUL3"/>
<organism evidence="2 3">
    <name type="scientific">Corymbia citriodora subsp. variegata</name>
    <dbReference type="NCBI Taxonomy" id="360336"/>
    <lineage>
        <taxon>Eukaryota</taxon>
        <taxon>Viridiplantae</taxon>
        <taxon>Streptophyta</taxon>
        <taxon>Embryophyta</taxon>
        <taxon>Tracheophyta</taxon>
        <taxon>Spermatophyta</taxon>
        <taxon>Magnoliopsida</taxon>
        <taxon>eudicotyledons</taxon>
        <taxon>Gunneridae</taxon>
        <taxon>Pentapetalae</taxon>
        <taxon>rosids</taxon>
        <taxon>malvids</taxon>
        <taxon>Myrtales</taxon>
        <taxon>Myrtaceae</taxon>
        <taxon>Myrtoideae</taxon>
        <taxon>Eucalypteae</taxon>
        <taxon>Corymbia</taxon>
    </lineage>
</organism>
<reference evidence="2" key="1">
    <citation type="submission" date="2020-05" db="EMBL/GenBank/DDBJ databases">
        <title>WGS assembly of Corymbia citriodora subspecies variegata.</title>
        <authorList>
            <person name="Barry K."/>
            <person name="Hundley H."/>
            <person name="Shu S."/>
            <person name="Jenkins J."/>
            <person name="Grimwood J."/>
            <person name="Baten A."/>
        </authorList>
    </citation>
    <scope>NUCLEOTIDE SEQUENCE</scope>
    <source>
        <strain evidence="2">CV2-018</strain>
    </source>
</reference>
<evidence type="ECO:0000313" key="3">
    <source>
        <dbReference type="Proteomes" id="UP000806378"/>
    </source>
</evidence>
<dbReference type="PANTHER" id="PTHR33233:SF14">
    <property type="entry name" value="ENDONUCLEASE_EXONUCLEASE_PHOSPHATASE"/>
    <property type="match status" value="1"/>
</dbReference>